<dbReference type="PANTHER" id="PTHR11061:SF45">
    <property type="match status" value="1"/>
</dbReference>
<dbReference type="PROSITE" id="PS01231">
    <property type="entry name" value="TRMA_2"/>
    <property type="match status" value="1"/>
</dbReference>
<dbReference type="PANTHER" id="PTHR11061">
    <property type="entry name" value="RNA M5U METHYLTRANSFERASE"/>
    <property type="match status" value="1"/>
</dbReference>
<evidence type="ECO:0000313" key="8">
    <source>
        <dbReference type="Proteomes" id="UP000095255"/>
    </source>
</evidence>
<evidence type="ECO:0000256" key="5">
    <source>
        <dbReference type="PROSITE-ProRule" id="PRU10015"/>
    </source>
</evidence>
<feature type="active site" evidence="5">
    <location>
        <position position="414"/>
    </location>
</feature>
<keyword evidence="2 4" id="KW-0808">Transferase</keyword>
<dbReference type="InterPro" id="IPR012340">
    <property type="entry name" value="NA-bd_OB-fold"/>
</dbReference>
<dbReference type="OrthoDB" id="9804590at2"/>
<dbReference type="InterPro" id="IPR002792">
    <property type="entry name" value="TRAM_dom"/>
</dbReference>
<evidence type="ECO:0000313" key="7">
    <source>
        <dbReference type="EMBL" id="OEH86672.1"/>
    </source>
</evidence>
<sequence>MNSIHIKVKTGDLIEGTVDSLGINGEGVLKHEGQVIFIPGVLPGEKVKVKVTKVAQKFAEAVLEQTLSKSPHRVKVECEVYSECGGCQLQHLHYKEQLKEKRNLVIQAFRHYKTIYQPEKYIKETRGMDHPWSYRNKAQFPVEDRHGKVVTGLYNTGSHKLTEIKRCPIHKDEINHTINKISRIIGQLKVPIFHRDRKGIRSIIARASFATGNIQVVLVSSVETFAQRDLLIERITQEIPKVASIHLNIKKDTSPLIWGDKTVCLRGEEFIEEKLGDITYQLSPRAFFQLNPLQTEVLYSEVEKAARLTGQETVIDAYSGVGTIALWLARKAKMVYGIESIEEAIVDAKRNADVNHIKNTEFQVGAAEVVIPTLIDKGVKPDVVVLDPPRSGVHEQLIDALLEIRPTRIVYVSCNPSALAKQLRIFIKKGYKLKYVQPIDMFPQTAHVECVVLMSRVD</sequence>
<evidence type="ECO:0000256" key="4">
    <source>
        <dbReference type="PROSITE-ProRule" id="PRU01024"/>
    </source>
</evidence>
<evidence type="ECO:0000256" key="3">
    <source>
        <dbReference type="ARBA" id="ARBA00022691"/>
    </source>
</evidence>
<feature type="binding site" evidence="4">
    <location>
        <position position="318"/>
    </location>
    <ligand>
        <name>S-adenosyl-L-methionine</name>
        <dbReference type="ChEBI" id="CHEBI:59789"/>
    </ligand>
</feature>
<feature type="binding site" evidence="4">
    <location>
        <position position="387"/>
    </location>
    <ligand>
        <name>S-adenosyl-L-methionine</name>
        <dbReference type="ChEBI" id="CHEBI:59789"/>
    </ligand>
</feature>
<dbReference type="InterPro" id="IPR010280">
    <property type="entry name" value="U5_MeTrfase_fam"/>
</dbReference>
<feature type="binding site" evidence="4">
    <location>
        <position position="289"/>
    </location>
    <ligand>
        <name>S-adenosyl-L-methionine</name>
        <dbReference type="ChEBI" id="CHEBI:59789"/>
    </ligand>
</feature>
<dbReference type="PROSITE" id="PS50926">
    <property type="entry name" value="TRAM"/>
    <property type="match status" value="1"/>
</dbReference>
<comment type="caution">
    <text evidence="7">The sequence shown here is derived from an EMBL/GenBank/DDBJ whole genome shotgun (WGS) entry which is preliminary data.</text>
</comment>
<organism evidence="7 8">
    <name type="scientific">Desulfuribacillus stibiiarsenatis</name>
    <dbReference type="NCBI Taxonomy" id="1390249"/>
    <lineage>
        <taxon>Bacteria</taxon>
        <taxon>Bacillati</taxon>
        <taxon>Bacillota</taxon>
        <taxon>Desulfuribacillia</taxon>
        <taxon>Desulfuribacillales</taxon>
        <taxon>Desulfuribacillaceae</taxon>
        <taxon>Desulfuribacillus</taxon>
    </lineage>
</organism>
<dbReference type="FunFam" id="3.40.50.150:FF:000009">
    <property type="entry name" value="23S rRNA (Uracil(1939)-C(5))-methyltransferase RlmD"/>
    <property type="match status" value="1"/>
</dbReference>
<evidence type="ECO:0000256" key="2">
    <source>
        <dbReference type="ARBA" id="ARBA00022679"/>
    </source>
</evidence>
<dbReference type="PROSITE" id="PS01230">
    <property type="entry name" value="TRMA_1"/>
    <property type="match status" value="1"/>
</dbReference>
<dbReference type="SUPFAM" id="SSF53335">
    <property type="entry name" value="S-adenosyl-L-methionine-dependent methyltransferases"/>
    <property type="match status" value="1"/>
</dbReference>
<dbReference type="FunFam" id="2.40.50.1070:FF:000003">
    <property type="entry name" value="23S rRNA (Uracil-5-)-methyltransferase RumA"/>
    <property type="match status" value="1"/>
</dbReference>
<keyword evidence="8" id="KW-1185">Reference proteome</keyword>
<dbReference type="InterPro" id="IPR030391">
    <property type="entry name" value="MeTrfase_TrmA_CS"/>
</dbReference>
<dbReference type="NCBIfam" id="TIGR00479">
    <property type="entry name" value="rumA"/>
    <property type="match status" value="1"/>
</dbReference>
<dbReference type="EMBL" id="MJAT01000002">
    <property type="protein sequence ID" value="OEH86672.1"/>
    <property type="molecule type" value="Genomic_DNA"/>
</dbReference>
<dbReference type="GO" id="GO:0070041">
    <property type="term" value="F:rRNA (uridine-C5-)-methyltransferase activity"/>
    <property type="evidence" value="ECO:0007669"/>
    <property type="project" value="UniProtKB-ARBA"/>
</dbReference>
<feature type="active site" description="Nucleophile" evidence="4">
    <location>
        <position position="414"/>
    </location>
</feature>
<dbReference type="Gene3D" id="3.40.50.150">
    <property type="entry name" value="Vaccinia Virus protein VP39"/>
    <property type="match status" value="1"/>
</dbReference>
<dbReference type="PROSITE" id="PS51687">
    <property type="entry name" value="SAM_MT_RNA_M5U"/>
    <property type="match status" value="1"/>
</dbReference>
<dbReference type="InterPro" id="IPR030390">
    <property type="entry name" value="MeTrfase_TrmA_AS"/>
</dbReference>
<protein>
    <submittedName>
        <fullName evidence="7">23S rRNA (Uracil-5-)-methyltransferase RumA</fullName>
    </submittedName>
</protein>
<evidence type="ECO:0000256" key="1">
    <source>
        <dbReference type="ARBA" id="ARBA00022603"/>
    </source>
</evidence>
<dbReference type="AlphaFoldDB" id="A0A1E5L939"/>
<keyword evidence="1 4" id="KW-0489">Methyltransferase</keyword>
<gene>
    <name evidence="7" type="ORF">BHU72_10520</name>
</gene>
<dbReference type="FunFam" id="2.40.50.140:FF:000097">
    <property type="entry name" value="23S rRNA (uracil(1939)-C(5))-methyltransferase RlmD"/>
    <property type="match status" value="1"/>
</dbReference>
<accession>A0A1E5L939</accession>
<feature type="domain" description="TRAM" evidence="6">
    <location>
        <begin position="7"/>
        <end position="65"/>
    </location>
</feature>
<dbReference type="STRING" id="1390249.BHU72_10520"/>
<dbReference type="CDD" id="cd02440">
    <property type="entry name" value="AdoMet_MTases"/>
    <property type="match status" value="1"/>
</dbReference>
<dbReference type="Pfam" id="PF01938">
    <property type="entry name" value="TRAM"/>
    <property type="match status" value="1"/>
</dbReference>
<proteinExistence type="inferred from homology"/>
<dbReference type="Gene3D" id="2.40.50.1070">
    <property type="match status" value="1"/>
</dbReference>
<dbReference type="Pfam" id="PF05958">
    <property type="entry name" value="tRNA_U5-meth_tr"/>
    <property type="match status" value="1"/>
</dbReference>
<name>A0A1E5L939_9FIRM</name>
<comment type="similarity">
    <text evidence="4">Belongs to the class I-like SAM-binding methyltransferase superfamily. RNA M5U methyltransferase family.</text>
</comment>
<dbReference type="RefSeq" id="WP_069701038.1">
    <property type="nucleotide sequence ID" value="NZ_MJAT01000002.1"/>
</dbReference>
<dbReference type="GO" id="GO:0070475">
    <property type="term" value="P:rRNA base methylation"/>
    <property type="evidence" value="ECO:0007669"/>
    <property type="project" value="TreeGrafter"/>
</dbReference>
<dbReference type="Gene3D" id="2.40.50.140">
    <property type="entry name" value="Nucleic acid-binding proteins"/>
    <property type="match status" value="1"/>
</dbReference>
<feature type="binding site" evidence="4">
    <location>
        <position position="339"/>
    </location>
    <ligand>
        <name>S-adenosyl-L-methionine</name>
        <dbReference type="ChEBI" id="CHEBI:59789"/>
    </ligand>
</feature>
<keyword evidence="3 4" id="KW-0949">S-adenosyl-L-methionine</keyword>
<evidence type="ECO:0000259" key="6">
    <source>
        <dbReference type="PROSITE" id="PS50926"/>
    </source>
</evidence>
<dbReference type="Proteomes" id="UP000095255">
    <property type="component" value="Unassembled WGS sequence"/>
</dbReference>
<dbReference type="InterPro" id="IPR029063">
    <property type="entry name" value="SAM-dependent_MTases_sf"/>
</dbReference>
<dbReference type="SUPFAM" id="SSF50249">
    <property type="entry name" value="Nucleic acid-binding proteins"/>
    <property type="match status" value="1"/>
</dbReference>
<reference evidence="7 8" key="1">
    <citation type="submission" date="2016-09" db="EMBL/GenBank/DDBJ databases">
        <title>Desulfuribacillus arsenicus sp. nov., an obligately anaerobic, dissimilatory arsenic- and antimonate-reducing bacterium isolated from anoxic sediments.</title>
        <authorList>
            <person name="Abin C.A."/>
            <person name="Hollibaugh J.T."/>
        </authorList>
    </citation>
    <scope>NUCLEOTIDE SEQUENCE [LARGE SCALE GENOMIC DNA]</scope>
    <source>
        <strain evidence="7 8">MLFW-2</strain>
    </source>
</reference>